<dbReference type="GO" id="GO:0003677">
    <property type="term" value="F:DNA binding"/>
    <property type="evidence" value="ECO:0007669"/>
    <property type="project" value="InterPro"/>
</dbReference>
<dbReference type="GO" id="GO:0003899">
    <property type="term" value="F:DNA-directed RNA polymerase activity"/>
    <property type="evidence" value="ECO:0007669"/>
    <property type="project" value="InterPro"/>
</dbReference>
<proteinExistence type="predicted"/>
<accession>A0A381SAU4</accession>
<feature type="domain" description="Zinc finger CHC2-type" evidence="1">
    <location>
        <begin position="5"/>
        <end position="39"/>
    </location>
</feature>
<name>A0A381SAU4_9ZZZZ</name>
<reference evidence="2" key="1">
    <citation type="submission" date="2018-05" db="EMBL/GenBank/DDBJ databases">
        <authorList>
            <person name="Lanie J.A."/>
            <person name="Ng W.-L."/>
            <person name="Kazmierczak K.M."/>
            <person name="Andrzejewski T.M."/>
            <person name="Davidsen T.M."/>
            <person name="Wayne K.J."/>
            <person name="Tettelin H."/>
            <person name="Glass J.I."/>
            <person name="Rusch D."/>
            <person name="Podicherti R."/>
            <person name="Tsui H.-C.T."/>
            <person name="Winkler M.E."/>
        </authorList>
    </citation>
    <scope>NUCLEOTIDE SEQUENCE</scope>
</reference>
<evidence type="ECO:0000259" key="1">
    <source>
        <dbReference type="Pfam" id="PF01807"/>
    </source>
</evidence>
<gene>
    <name evidence="2" type="ORF">METZ01_LOCUS52201</name>
</gene>
<dbReference type="GO" id="GO:0006260">
    <property type="term" value="P:DNA replication"/>
    <property type="evidence" value="ECO:0007669"/>
    <property type="project" value="InterPro"/>
</dbReference>
<dbReference type="EMBL" id="UINC01002694">
    <property type="protein sequence ID" value="SUZ99347.1"/>
    <property type="molecule type" value="Genomic_DNA"/>
</dbReference>
<sequence length="39" mass="4524">MGIVDDDVRRVRDETDIVRLITEHTQLKKQGAQWMGLCP</sequence>
<dbReference type="Pfam" id="PF01807">
    <property type="entry name" value="Zn_ribbon_DnaG"/>
    <property type="match status" value="1"/>
</dbReference>
<dbReference type="SUPFAM" id="SSF57783">
    <property type="entry name" value="Zinc beta-ribbon"/>
    <property type="match status" value="1"/>
</dbReference>
<dbReference type="AlphaFoldDB" id="A0A381SAU4"/>
<dbReference type="InterPro" id="IPR002694">
    <property type="entry name" value="Znf_CHC2"/>
</dbReference>
<dbReference type="InterPro" id="IPR036977">
    <property type="entry name" value="DNA_primase_Znf_CHC2"/>
</dbReference>
<dbReference type="Gene3D" id="3.90.580.10">
    <property type="entry name" value="Zinc finger, CHC2-type domain"/>
    <property type="match status" value="1"/>
</dbReference>
<protein>
    <recommendedName>
        <fullName evidence="1">Zinc finger CHC2-type domain-containing protein</fullName>
    </recommendedName>
</protein>
<feature type="non-terminal residue" evidence="2">
    <location>
        <position position="39"/>
    </location>
</feature>
<dbReference type="GO" id="GO:0008270">
    <property type="term" value="F:zinc ion binding"/>
    <property type="evidence" value="ECO:0007669"/>
    <property type="project" value="InterPro"/>
</dbReference>
<organism evidence="2">
    <name type="scientific">marine metagenome</name>
    <dbReference type="NCBI Taxonomy" id="408172"/>
    <lineage>
        <taxon>unclassified sequences</taxon>
        <taxon>metagenomes</taxon>
        <taxon>ecological metagenomes</taxon>
    </lineage>
</organism>
<evidence type="ECO:0000313" key="2">
    <source>
        <dbReference type="EMBL" id="SUZ99347.1"/>
    </source>
</evidence>